<proteinExistence type="predicted"/>
<name>A0A923LJF0_9FIRM</name>
<dbReference type="EMBL" id="JACOPF010000001">
    <property type="protein sequence ID" value="MBC5689091.1"/>
    <property type="molecule type" value="Genomic_DNA"/>
</dbReference>
<evidence type="ECO:0000259" key="3">
    <source>
        <dbReference type="Pfam" id="PF07486"/>
    </source>
</evidence>
<gene>
    <name evidence="4" type="ORF">H8S37_09145</name>
</gene>
<dbReference type="AlphaFoldDB" id="A0A923LJF0"/>
<feature type="region of interest" description="Disordered" evidence="1">
    <location>
        <begin position="83"/>
        <end position="111"/>
    </location>
</feature>
<evidence type="ECO:0000313" key="4">
    <source>
        <dbReference type="EMBL" id="MBC5689091.1"/>
    </source>
</evidence>
<protein>
    <submittedName>
        <fullName evidence="4">Cell wall hydrolase</fullName>
    </submittedName>
</protein>
<feature type="compositionally biased region" description="Basic and acidic residues" evidence="1">
    <location>
        <begin position="83"/>
        <end position="102"/>
    </location>
</feature>
<dbReference type="Proteomes" id="UP000652477">
    <property type="component" value="Unassembled WGS sequence"/>
</dbReference>
<keyword evidence="4" id="KW-0378">Hydrolase</keyword>
<dbReference type="InterPro" id="IPR011105">
    <property type="entry name" value="Cell_wall_hydrolase_SleB"/>
</dbReference>
<comment type="caution">
    <text evidence="4">The sequence shown here is derived from an EMBL/GenBank/DDBJ whole genome shotgun (WGS) entry which is preliminary data.</text>
</comment>
<dbReference type="Gene3D" id="1.10.10.2520">
    <property type="entry name" value="Cell wall hydrolase SleB, domain 1"/>
    <property type="match status" value="1"/>
</dbReference>
<dbReference type="RefSeq" id="WP_186875661.1">
    <property type="nucleotide sequence ID" value="NZ_JACOPF010000001.1"/>
</dbReference>
<evidence type="ECO:0000256" key="1">
    <source>
        <dbReference type="SAM" id="MobiDB-lite"/>
    </source>
</evidence>
<dbReference type="Pfam" id="PF07486">
    <property type="entry name" value="Hydrolase_2"/>
    <property type="match status" value="1"/>
</dbReference>
<keyword evidence="5" id="KW-1185">Reference proteome</keyword>
<accession>A0A923LJF0</accession>
<dbReference type="InterPro" id="IPR042047">
    <property type="entry name" value="SleB_dom1"/>
</dbReference>
<feature type="signal peptide" evidence="2">
    <location>
        <begin position="1"/>
        <end position="21"/>
    </location>
</feature>
<dbReference type="GO" id="GO:0016787">
    <property type="term" value="F:hydrolase activity"/>
    <property type="evidence" value="ECO:0007669"/>
    <property type="project" value="UniProtKB-KW"/>
</dbReference>
<reference evidence="4" key="1">
    <citation type="submission" date="2020-08" db="EMBL/GenBank/DDBJ databases">
        <title>Genome public.</title>
        <authorList>
            <person name="Liu C."/>
            <person name="Sun Q."/>
        </authorList>
    </citation>
    <scope>NUCLEOTIDE SEQUENCE</scope>
    <source>
        <strain evidence="4">NSJ-55</strain>
    </source>
</reference>
<feature type="chain" id="PRO_5039490198" evidence="2">
    <location>
        <begin position="22"/>
        <end position="243"/>
    </location>
</feature>
<feature type="domain" description="Cell wall hydrolase SleB" evidence="3">
    <location>
        <begin position="152"/>
        <end position="231"/>
    </location>
</feature>
<organism evidence="4 5">
    <name type="scientific">Mediterraneibacter hominis</name>
    <dbReference type="NCBI Taxonomy" id="2763054"/>
    <lineage>
        <taxon>Bacteria</taxon>
        <taxon>Bacillati</taxon>
        <taxon>Bacillota</taxon>
        <taxon>Clostridia</taxon>
        <taxon>Lachnospirales</taxon>
        <taxon>Lachnospiraceae</taxon>
        <taxon>Mediterraneibacter</taxon>
    </lineage>
</organism>
<sequence length="243" mass="26197">MKQYKKFIAMMSAVTMCTVTVPGFDSLAAQPGSGAAPVMSLNQREGEWTLETLLREIPDEALKDTKGAAEKAKTLYIVNKKEEEKKAQEEARKKAEEERLAQEEAQAAEEARVQAEMQTQTAVSWSQDAGVQASWDDQTLLAALIYCEAGNQPYEGQVAVGAVVMNRVKSGAYPNTISEVIYQPGQFGPAMTGWLDSVLASGGYTDTAMQAAADALAGSNPVGDCMSFGNGNWGIQIGDHYFH</sequence>
<keyword evidence="2" id="KW-0732">Signal</keyword>
<evidence type="ECO:0000313" key="5">
    <source>
        <dbReference type="Proteomes" id="UP000652477"/>
    </source>
</evidence>
<evidence type="ECO:0000256" key="2">
    <source>
        <dbReference type="SAM" id="SignalP"/>
    </source>
</evidence>